<reference evidence="2 3" key="1">
    <citation type="submission" date="2020-08" db="EMBL/GenBank/DDBJ databases">
        <title>Sequencing the genomes of 1000 actinobacteria strains.</title>
        <authorList>
            <person name="Klenk H.-P."/>
        </authorList>
    </citation>
    <scope>NUCLEOTIDE SEQUENCE [LARGE SCALE GENOMIC DNA]</scope>
    <source>
        <strain evidence="2 3">DSM 43149</strain>
    </source>
</reference>
<name>A0A7W7I6N1_9ACTN</name>
<sequence>MEENEQPQRRPRTPNPAFSTPDQPTSPSKPAKAPPAVTFRPPSESKKPSGTPAGDKLPVKSAPRKAAPAAETPTPAQQPPAKKAAKAQPRTQPAAKTPPSRVEVSAPTPPAAEPKRAPEKAQPAKTQPAKAQAPKAQPAKTQPAKAQPAKAQPAKATAKDSGTPAKTVVAKAAATVKAAAAEVAPAVVAPDMTTVPDEETAAATPAPDAPTLPRPAAPATDSTSVPRTEAWAALIADPGHSPELLALAATQTIGPRAQRWARRTRDAYPAATADGLARLAVEQVTRFGGVSSLVAAAAGSYAPVALLGAVAFTQAELALHVAAAHGLDPTDPERAADLLVLTRVYPGREEAAAALAAARGHGLGSAGLTEATRRLGGRLAVQAGGWAAIRVVNRFFPGAGLVAAVLGSRGAAAAMAARATFYYRGQSQVSQRSGSSV</sequence>
<evidence type="ECO:0000313" key="2">
    <source>
        <dbReference type="EMBL" id="MBB4767417.1"/>
    </source>
</evidence>
<evidence type="ECO:0000313" key="3">
    <source>
        <dbReference type="Proteomes" id="UP000578112"/>
    </source>
</evidence>
<keyword evidence="2" id="KW-0808">Transferase</keyword>
<feature type="compositionally biased region" description="Low complexity" evidence="1">
    <location>
        <begin position="196"/>
        <end position="206"/>
    </location>
</feature>
<dbReference type="RefSeq" id="WP_184998431.1">
    <property type="nucleotide sequence ID" value="NZ_BOMK01000091.1"/>
</dbReference>
<feature type="compositionally biased region" description="Polar residues" evidence="1">
    <location>
        <begin position="16"/>
        <end position="25"/>
    </location>
</feature>
<feature type="region of interest" description="Disordered" evidence="1">
    <location>
        <begin position="1"/>
        <end position="167"/>
    </location>
</feature>
<dbReference type="EMBL" id="JACHNH010000001">
    <property type="protein sequence ID" value="MBB4767417.1"/>
    <property type="molecule type" value="Genomic_DNA"/>
</dbReference>
<feature type="compositionally biased region" description="Pro residues" evidence="1">
    <location>
        <begin position="207"/>
        <end position="216"/>
    </location>
</feature>
<dbReference type="Proteomes" id="UP000578112">
    <property type="component" value="Unassembled WGS sequence"/>
</dbReference>
<comment type="caution">
    <text evidence="2">The sequence shown here is derived from an EMBL/GenBank/DDBJ whole genome shotgun (WGS) entry which is preliminary data.</text>
</comment>
<feature type="compositionally biased region" description="Low complexity" evidence="1">
    <location>
        <begin position="64"/>
        <end position="95"/>
    </location>
</feature>
<evidence type="ECO:0000256" key="1">
    <source>
        <dbReference type="SAM" id="MobiDB-lite"/>
    </source>
</evidence>
<proteinExistence type="predicted"/>
<organism evidence="2 3">
    <name type="scientific">Actinoplanes digitatis</name>
    <dbReference type="NCBI Taxonomy" id="1868"/>
    <lineage>
        <taxon>Bacteria</taxon>
        <taxon>Bacillati</taxon>
        <taxon>Actinomycetota</taxon>
        <taxon>Actinomycetes</taxon>
        <taxon>Micromonosporales</taxon>
        <taxon>Micromonosporaceae</taxon>
        <taxon>Actinoplanes</taxon>
    </lineage>
</organism>
<keyword evidence="3" id="KW-1185">Reference proteome</keyword>
<accession>A0A7W7I6N1</accession>
<protein>
    <submittedName>
        <fullName evidence="2">Chemotaxis protein histidine kinase CheA</fullName>
    </submittedName>
</protein>
<feature type="region of interest" description="Disordered" evidence="1">
    <location>
        <begin position="196"/>
        <end position="225"/>
    </location>
</feature>
<gene>
    <name evidence="2" type="ORF">BJ971_007973</name>
</gene>
<feature type="compositionally biased region" description="Low complexity" evidence="1">
    <location>
        <begin position="120"/>
        <end position="156"/>
    </location>
</feature>
<feature type="compositionally biased region" description="Low complexity" evidence="1">
    <location>
        <begin position="26"/>
        <end position="36"/>
    </location>
</feature>
<dbReference type="GO" id="GO:0016301">
    <property type="term" value="F:kinase activity"/>
    <property type="evidence" value="ECO:0007669"/>
    <property type="project" value="UniProtKB-KW"/>
</dbReference>
<dbReference type="AlphaFoldDB" id="A0A7W7I6N1"/>
<keyword evidence="2" id="KW-0418">Kinase</keyword>